<keyword evidence="2" id="KW-1185">Reference proteome</keyword>
<gene>
    <name evidence="1" type="ORF">DK847_10600</name>
</gene>
<dbReference type="Proteomes" id="UP000248795">
    <property type="component" value="Unassembled WGS sequence"/>
</dbReference>
<organism evidence="1 2">
    <name type="scientific">Aestuariivirga litoralis</name>
    <dbReference type="NCBI Taxonomy" id="2650924"/>
    <lineage>
        <taxon>Bacteria</taxon>
        <taxon>Pseudomonadati</taxon>
        <taxon>Pseudomonadota</taxon>
        <taxon>Alphaproteobacteria</taxon>
        <taxon>Hyphomicrobiales</taxon>
        <taxon>Aestuariivirgaceae</taxon>
        <taxon>Aestuariivirga</taxon>
    </lineage>
</organism>
<sequence length="61" mass="6523">MKADDSNVTAGRQFDVAEHLNHPAVVRAFLWNAVATGNPEIISRAEAAIARAEARRASAAH</sequence>
<reference evidence="2" key="1">
    <citation type="submission" date="2018-06" db="EMBL/GenBank/DDBJ databases">
        <title>Aestuariibacter litoralis strain KCTC 52945T.</title>
        <authorList>
            <person name="Li X."/>
            <person name="Salam N."/>
            <person name="Li J.-L."/>
            <person name="Chen Y.-M."/>
            <person name="Yang Z.-W."/>
            <person name="Zhang L.-Y."/>
            <person name="Han M.-X."/>
            <person name="Xiao M."/>
            <person name="Li W.-J."/>
        </authorList>
    </citation>
    <scope>NUCLEOTIDE SEQUENCE [LARGE SCALE GENOMIC DNA]</scope>
    <source>
        <strain evidence="2">KCTC 52945</strain>
    </source>
</reference>
<protein>
    <submittedName>
        <fullName evidence="1">Uncharacterized protein</fullName>
    </submittedName>
</protein>
<accession>A0A2W2ATA5</accession>
<evidence type="ECO:0000313" key="2">
    <source>
        <dbReference type="Proteomes" id="UP000248795"/>
    </source>
</evidence>
<dbReference type="EMBL" id="QKVK01000004">
    <property type="protein sequence ID" value="PZF76902.1"/>
    <property type="molecule type" value="Genomic_DNA"/>
</dbReference>
<proteinExistence type="predicted"/>
<name>A0A2W2ATA5_9HYPH</name>
<dbReference type="RefSeq" id="WP_111198455.1">
    <property type="nucleotide sequence ID" value="NZ_QKVK01000004.1"/>
</dbReference>
<dbReference type="AlphaFoldDB" id="A0A2W2ATA5"/>
<evidence type="ECO:0000313" key="1">
    <source>
        <dbReference type="EMBL" id="PZF76902.1"/>
    </source>
</evidence>
<comment type="caution">
    <text evidence="1">The sequence shown here is derived from an EMBL/GenBank/DDBJ whole genome shotgun (WGS) entry which is preliminary data.</text>
</comment>